<dbReference type="Gene3D" id="1.10.357.10">
    <property type="entry name" value="Tetracycline Repressor, domain 2"/>
    <property type="match status" value="1"/>
</dbReference>
<dbReference type="SUPFAM" id="SSF46689">
    <property type="entry name" value="Homeodomain-like"/>
    <property type="match status" value="1"/>
</dbReference>
<dbReference type="InterPro" id="IPR041484">
    <property type="entry name" value="TetR_C_25"/>
</dbReference>
<reference evidence="4 5" key="1">
    <citation type="submission" date="2023-07" db="EMBL/GenBank/DDBJ databases">
        <title>Sequencing the genomes of 1000 actinobacteria strains.</title>
        <authorList>
            <person name="Klenk H.-P."/>
        </authorList>
    </citation>
    <scope>NUCLEOTIDE SEQUENCE [LARGE SCALE GENOMIC DNA]</scope>
    <source>
        <strain evidence="4 5">GD13</strain>
    </source>
</reference>
<dbReference type="PANTHER" id="PTHR30055">
    <property type="entry name" value="HTH-TYPE TRANSCRIPTIONAL REGULATOR RUTR"/>
    <property type="match status" value="1"/>
</dbReference>
<gene>
    <name evidence="4" type="ORF">J2S59_003215</name>
</gene>
<keyword evidence="5" id="KW-1185">Reference proteome</keyword>
<protein>
    <submittedName>
        <fullName evidence="4">AcrR family transcriptional regulator</fullName>
    </submittedName>
</protein>
<dbReference type="Pfam" id="PF17933">
    <property type="entry name" value="TetR_C_25"/>
    <property type="match status" value="1"/>
</dbReference>
<dbReference type="InterPro" id="IPR001647">
    <property type="entry name" value="HTH_TetR"/>
</dbReference>
<dbReference type="PANTHER" id="PTHR30055:SF146">
    <property type="entry name" value="HTH-TYPE TRANSCRIPTIONAL DUAL REGULATOR CECR"/>
    <property type="match status" value="1"/>
</dbReference>
<proteinExistence type="predicted"/>
<keyword evidence="1 2" id="KW-0238">DNA-binding</keyword>
<evidence type="ECO:0000256" key="1">
    <source>
        <dbReference type="ARBA" id="ARBA00023125"/>
    </source>
</evidence>
<dbReference type="Proteomes" id="UP001240447">
    <property type="component" value="Unassembled WGS sequence"/>
</dbReference>
<comment type="caution">
    <text evidence="4">The sequence shown here is derived from an EMBL/GenBank/DDBJ whole genome shotgun (WGS) entry which is preliminary data.</text>
</comment>
<dbReference type="EMBL" id="JAUSQM010000001">
    <property type="protein sequence ID" value="MDP9823406.1"/>
    <property type="molecule type" value="Genomic_DNA"/>
</dbReference>
<organism evidence="4 5">
    <name type="scientific">Nocardioides massiliensis</name>
    <dbReference type="NCBI Taxonomy" id="1325935"/>
    <lineage>
        <taxon>Bacteria</taxon>
        <taxon>Bacillati</taxon>
        <taxon>Actinomycetota</taxon>
        <taxon>Actinomycetes</taxon>
        <taxon>Propionibacteriales</taxon>
        <taxon>Nocardioidaceae</taxon>
        <taxon>Nocardioides</taxon>
    </lineage>
</organism>
<evidence type="ECO:0000256" key="2">
    <source>
        <dbReference type="PROSITE-ProRule" id="PRU00335"/>
    </source>
</evidence>
<evidence type="ECO:0000313" key="5">
    <source>
        <dbReference type="Proteomes" id="UP001240447"/>
    </source>
</evidence>
<evidence type="ECO:0000313" key="4">
    <source>
        <dbReference type="EMBL" id="MDP9823406.1"/>
    </source>
</evidence>
<feature type="domain" description="HTH tetR-type" evidence="3">
    <location>
        <begin position="7"/>
        <end position="67"/>
    </location>
</feature>
<feature type="DNA-binding region" description="H-T-H motif" evidence="2">
    <location>
        <begin position="30"/>
        <end position="49"/>
    </location>
</feature>
<dbReference type="InterPro" id="IPR009057">
    <property type="entry name" value="Homeodomain-like_sf"/>
</dbReference>
<dbReference type="PRINTS" id="PR00455">
    <property type="entry name" value="HTHTETR"/>
</dbReference>
<dbReference type="Pfam" id="PF00440">
    <property type="entry name" value="TetR_N"/>
    <property type="match status" value="1"/>
</dbReference>
<dbReference type="PROSITE" id="PS50977">
    <property type="entry name" value="HTH_TETR_2"/>
    <property type="match status" value="1"/>
</dbReference>
<dbReference type="InterPro" id="IPR050109">
    <property type="entry name" value="HTH-type_TetR-like_transc_reg"/>
</dbReference>
<name>A0ABT9NSK5_9ACTN</name>
<accession>A0ABT9NSK5</accession>
<sequence length="220" mass="23594">MTQADSQSGAQRLVEAAIQLFGKHGAKGTSLKAVATEAGVSPALIVHHFGSKDGLQRACDDHVLRVIRENKRATIAQGPQLDPFVALGQMERSRPVLRYLARTLTEGGSHVAELIDEMIADAEDYMAAAEEAGFIKPSATPRERVIVLVIWSLSALALHEHVHRLLGVDFLDAAAQPQSLAPYMRPIIELYTQGLTENGAFDELNQVFDSGAEGTGGDGA</sequence>
<dbReference type="RefSeq" id="WP_068121798.1">
    <property type="nucleotide sequence ID" value="NZ_CCXJ01000428.1"/>
</dbReference>
<evidence type="ECO:0000259" key="3">
    <source>
        <dbReference type="PROSITE" id="PS50977"/>
    </source>
</evidence>